<dbReference type="Proteomes" id="UP000263232">
    <property type="component" value="Chromosome"/>
</dbReference>
<dbReference type="AlphaFoldDB" id="A0A347WHS6"/>
<dbReference type="EMBL" id="CP023434">
    <property type="protein sequence ID" value="AXY24633.1"/>
    <property type="molecule type" value="Genomic_DNA"/>
</dbReference>
<proteinExistence type="predicted"/>
<accession>A0A347WHS6</accession>
<dbReference type="RefSeq" id="WP_118989557.1">
    <property type="nucleotide sequence ID" value="NZ_CP023434.1"/>
</dbReference>
<dbReference type="InterPro" id="IPR017154">
    <property type="entry name" value="PC4-like"/>
</dbReference>
<protein>
    <recommendedName>
        <fullName evidence="1">Transcriptional coactivator p15 (PC4) C-terminal domain-containing protein</fullName>
    </recommendedName>
</protein>
<dbReference type="GO" id="GO:0006355">
    <property type="term" value="P:regulation of DNA-templated transcription"/>
    <property type="evidence" value="ECO:0007669"/>
    <property type="project" value="InterPro"/>
</dbReference>
<name>A0A347WHS6_9LACT</name>
<dbReference type="OrthoDB" id="7067273at2"/>
<evidence type="ECO:0000313" key="3">
    <source>
        <dbReference type="Proteomes" id="UP000263232"/>
    </source>
</evidence>
<dbReference type="GO" id="GO:0003677">
    <property type="term" value="F:DNA binding"/>
    <property type="evidence" value="ECO:0007669"/>
    <property type="project" value="InterPro"/>
</dbReference>
<reference evidence="2 3" key="1">
    <citation type="submission" date="2017-09" db="EMBL/GenBank/DDBJ databases">
        <title>Complete genome sequence of Oxytococcus suis strain ZY16052.</title>
        <authorList>
            <person name="Li F."/>
        </authorList>
    </citation>
    <scope>NUCLEOTIDE SEQUENCE [LARGE SCALE GENOMIC DNA]</scope>
    <source>
        <strain evidence="2 3">ZY16052</strain>
    </source>
</reference>
<sequence>MSDFKYEIVESYGKLSENAKGWTRMLHKISWNDRPAKYDIRDWAPDETKMGKGLTFTTEELRELRTILNKMDLDE</sequence>
<evidence type="ECO:0000259" key="1">
    <source>
        <dbReference type="Pfam" id="PF02229"/>
    </source>
</evidence>
<evidence type="ECO:0000313" key="2">
    <source>
        <dbReference type="EMBL" id="AXY24633.1"/>
    </source>
</evidence>
<dbReference type="PIRSF" id="PIRSF037246">
    <property type="entry name" value="UCP037246"/>
    <property type="match status" value="1"/>
</dbReference>
<keyword evidence="3" id="KW-1185">Reference proteome</keyword>
<dbReference type="InterPro" id="IPR003173">
    <property type="entry name" value="PC4_C"/>
</dbReference>
<feature type="domain" description="Transcriptional coactivator p15 (PC4) C-terminal" evidence="1">
    <location>
        <begin position="20"/>
        <end position="66"/>
    </location>
</feature>
<dbReference type="Gene3D" id="2.30.31.70">
    <property type="match status" value="1"/>
</dbReference>
<organism evidence="2 3">
    <name type="scientific">Suicoccus acidiformans</name>
    <dbReference type="NCBI Taxonomy" id="2036206"/>
    <lineage>
        <taxon>Bacteria</taxon>
        <taxon>Bacillati</taxon>
        <taxon>Bacillota</taxon>
        <taxon>Bacilli</taxon>
        <taxon>Lactobacillales</taxon>
        <taxon>Aerococcaceae</taxon>
        <taxon>Suicoccus</taxon>
    </lineage>
</organism>
<dbReference type="KEGG" id="abae:CL176_00520"/>
<dbReference type="Pfam" id="PF02229">
    <property type="entry name" value="PC4"/>
    <property type="match status" value="1"/>
</dbReference>
<gene>
    <name evidence="2" type="ORF">CL176_00520</name>
</gene>